<dbReference type="EMBL" id="LOED01000014">
    <property type="protein sequence ID" value="KXG76976.1"/>
    <property type="molecule type" value="Genomic_DNA"/>
</dbReference>
<evidence type="ECO:0000313" key="2">
    <source>
        <dbReference type="EMBL" id="KXG76976.1"/>
    </source>
</evidence>
<dbReference type="InterPro" id="IPR021778">
    <property type="entry name" value="Se/S_carrier-like"/>
</dbReference>
<comment type="caution">
    <text evidence="2">The sequence shown here is derived from an EMBL/GenBank/DDBJ whole genome shotgun (WGS) entry which is preliminary data.</text>
</comment>
<feature type="domain" description="Putative Se/S carrier protein-like" evidence="1">
    <location>
        <begin position="9"/>
        <end position="74"/>
    </location>
</feature>
<dbReference type="Proteomes" id="UP000070427">
    <property type="component" value="Unassembled WGS sequence"/>
</dbReference>
<dbReference type="InParanoid" id="A0A140L8V1"/>
<name>A0A140L8V1_9FIRM</name>
<evidence type="ECO:0000313" key="3">
    <source>
        <dbReference type="Proteomes" id="UP000070427"/>
    </source>
</evidence>
<evidence type="ECO:0000259" key="1">
    <source>
        <dbReference type="Pfam" id="PF11823"/>
    </source>
</evidence>
<protein>
    <recommendedName>
        <fullName evidence="1">Putative Se/S carrier protein-like domain-containing protein</fullName>
    </recommendedName>
</protein>
<dbReference type="STRING" id="520764.AN618_13520"/>
<dbReference type="RefSeq" id="WP_066353368.1">
    <property type="nucleotide sequence ID" value="NZ_LOED01000014.1"/>
</dbReference>
<proteinExistence type="predicted"/>
<keyword evidence="3" id="KW-1185">Reference proteome</keyword>
<organism evidence="2 3">
    <name type="scientific">Fervidicola ferrireducens</name>
    <dbReference type="NCBI Taxonomy" id="520764"/>
    <lineage>
        <taxon>Bacteria</taxon>
        <taxon>Bacillati</taxon>
        <taxon>Bacillota</taxon>
        <taxon>Clostridia</taxon>
        <taxon>Thermosediminibacterales</taxon>
        <taxon>Thermosediminibacteraceae</taxon>
        <taxon>Fervidicola</taxon>
    </lineage>
</organism>
<dbReference type="OrthoDB" id="3192849at2"/>
<dbReference type="AlphaFoldDB" id="A0A140L8V1"/>
<accession>A0A140L8V1</accession>
<dbReference type="Pfam" id="PF11823">
    <property type="entry name" value="Se_S_carrier"/>
    <property type="match status" value="1"/>
</dbReference>
<sequence>MMENYPFFMITFPSVHHALRFESRMKGTGISFQLVPVPREISSSCGVAARVNFVKESVLIDTVDNFQLEYDSIYIYDRPKEKPRLVKRWEDRSGMSN</sequence>
<gene>
    <name evidence="2" type="ORF">AN618_13520</name>
</gene>
<reference evidence="2 3" key="1">
    <citation type="submission" date="2015-12" db="EMBL/GenBank/DDBJ databases">
        <title>Draft genome sequnece of Fervidicola ferrireducens strain Y170.</title>
        <authorList>
            <person name="Patel B.K."/>
        </authorList>
    </citation>
    <scope>NUCLEOTIDE SEQUENCE [LARGE SCALE GENOMIC DNA]</scope>
    <source>
        <strain evidence="2 3">Y170</strain>
    </source>
</reference>